<comment type="caution">
    <text evidence="2">The sequence shown here is derived from an EMBL/GenBank/DDBJ whole genome shotgun (WGS) entry which is preliminary data.</text>
</comment>
<feature type="compositionally biased region" description="Basic residues" evidence="1">
    <location>
        <begin position="48"/>
        <end position="59"/>
    </location>
</feature>
<sequence>MATEDSTATRAPKKQRTGGPLSTAASTTARAKFAFGSRLPDATESKLKRPKTSGNRKHQLLTSRMRWENSVRTLTDVRTRRRSASQDSDEVTTSETKPVYRNTALSSVSSRLPAPTKVPQQLSYRNGSSRLRERGGPDEQERVADLEAATTPTFWIKRRKEVEAAMKELDAVGERIMAISSLRP</sequence>
<accession>A0AAV0UBV6</accession>
<proteinExistence type="predicted"/>
<dbReference type="AlphaFoldDB" id="A0AAV0UBV6"/>
<evidence type="ECO:0000313" key="2">
    <source>
        <dbReference type="EMBL" id="CAI5732414.1"/>
    </source>
</evidence>
<feature type="compositionally biased region" description="Polar residues" evidence="1">
    <location>
        <begin position="118"/>
        <end position="129"/>
    </location>
</feature>
<reference evidence="2" key="1">
    <citation type="submission" date="2022-12" db="EMBL/GenBank/DDBJ databases">
        <authorList>
            <person name="Webb A."/>
        </authorList>
    </citation>
    <scope>NUCLEOTIDE SEQUENCE</scope>
    <source>
        <strain evidence="2">Hp1</strain>
    </source>
</reference>
<feature type="region of interest" description="Disordered" evidence="1">
    <location>
        <begin position="1"/>
        <end position="141"/>
    </location>
</feature>
<name>A0AAV0UBV6_HYABA</name>
<gene>
    <name evidence="2" type="ORF">HBR001_LOCUS5508</name>
</gene>
<dbReference type="EMBL" id="CANTFL010001155">
    <property type="protein sequence ID" value="CAI5732414.1"/>
    <property type="molecule type" value="Genomic_DNA"/>
</dbReference>
<organism evidence="2 3">
    <name type="scientific">Hyaloperonospora brassicae</name>
    <name type="common">Brassica downy mildew</name>
    <name type="synonym">Peronospora brassicae</name>
    <dbReference type="NCBI Taxonomy" id="162125"/>
    <lineage>
        <taxon>Eukaryota</taxon>
        <taxon>Sar</taxon>
        <taxon>Stramenopiles</taxon>
        <taxon>Oomycota</taxon>
        <taxon>Peronosporomycetes</taxon>
        <taxon>Peronosporales</taxon>
        <taxon>Peronosporaceae</taxon>
        <taxon>Hyaloperonospora</taxon>
    </lineage>
</organism>
<evidence type="ECO:0000256" key="1">
    <source>
        <dbReference type="SAM" id="MobiDB-lite"/>
    </source>
</evidence>
<keyword evidence="3" id="KW-1185">Reference proteome</keyword>
<dbReference type="Proteomes" id="UP001162031">
    <property type="component" value="Unassembled WGS sequence"/>
</dbReference>
<feature type="compositionally biased region" description="Basic and acidic residues" evidence="1">
    <location>
        <begin position="130"/>
        <end position="141"/>
    </location>
</feature>
<evidence type="ECO:0000313" key="3">
    <source>
        <dbReference type="Proteomes" id="UP001162031"/>
    </source>
</evidence>
<protein>
    <submittedName>
        <fullName evidence="2">Uncharacterized protein</fullName>
    </submittedName>
</protein>